<sequence length="219" mass="24390">MKVSKEGAYVSLKTNQGSADELRNFLIASAPVVKETEPDTLLWIALQLEENTFAIFDTYTNIEGKNAHFQGKVAGELAEKAPTLIAGGWNNGVLKNVIHPKILGAKVDTKHTNKVKKALVIKFTSSKGKQEEVVDFLINSANIVEETESETLFWYGLRIDDNTFATIVLFSDQYGIDLHMSGQVARKLQEKAPDWIEGDWEKGIIEHINIFDVIAIISQ</sequence>
<dbReference type="RefSeq" id="WP_344789254.1">
    <property type="nucleotide sequence ID" value="NZ_BAABCA010000007.1"/>
</dbReference>
<dbReference type="Proteomes" id="UP001501496">
    <property type="component" value="Unassembled WGS sequence"/>
</dbReference>
<evidence type="ECO:0000313" key="2">
    <source>
        <dbReference type="Proteomes" id="UP001501496"/>
    </source>
</evidence>
<evidence type="ECO:0000313" key="1">
    <source>
        <dbReference type="EMBL" id="GAA4238865.1"/>
    </source>
</evidence>
<evidence type="ECO:0008006" key="3">
    <source>
        <dbReference type="Google" id="ProtNLM"/>
    </source>
</evidence>
<dbReference type="InterPro" id="IPR011008">
    <property type="entry name" value="Dimeric_a/b-barrel"/>
</dbReference>
<keyword evidence="2" id="KW-1185">Reference proteome</keyword>
<organism evidence="1 2">
    <name type="scientific">Postechiella marina</name>
    <dbReference type="NCBI Taxonomy" id="943941"/>
    <lineage>
        <taxon>Bacteria</taxon>
        <taxon>Pseudomonadati</taxon>
        <taxon>Bacteroidota</taxon>
        <taxon>Flavobacteriia</taxon>
        <taxon>Flavobacteriales</taxon>
        <taxon>Flavobacteriaceae</taxon>
        <taxon>Postechiella</taxon>
    </lineage>
</organism>
<comment type="caution">
    <text evidence="1">The sequence shown here is derived from an EMBL/GenBank/DDBJ whole genome shotgun (WGS) entry which is preliminary data.</text>
</comment>
<name>A0ABP8CG52_9FLAO</name>
<dbReference type="Gene3D" id="3.30.70.100">
    <property type="match status" value="2"/>
</dbReference>
<reference evidence="2" key="1">
    <citation type="journal article" date="2019" name="Int. J. Syst. Evol. Microbiol.">
        <title>The Global Catalogue of Microorganisms (GCM) 10K type strain sequencing project: providing services to taxonomists for standard genome sequencing and annotation.</title>
        <authorList>
            <consortium name="The Broad Institute Genomics Platform"/>
            <consortium name="The Broad Institute Genome Sequencing Center for Infectious Disease"/>
            <person name="Wu L."/>
            <person name="Ma J."/>
        </authorList>
    </citation>
    <scope>NUCLEOTIDE SEQUENCE [LARGE SCALE GENOMIC DNA]</scope>
    <source>
        <strain evidence="2">JCM 17630</strain>
    </source>
</reference>
<dbReference type="EMBL" id="BAABCA010000007">
    <property type="protein sequence ID" value="GAA4238865.1"/>
    <property type="molecule type" value="Genomic_DNA"/>
</dbReference>
<accession>A0ABP8CG52</accession>
<gene>
    <name evidence="1" type="ORF">GCM10022291_30970</name>
</gene>
<protein>
    <recommendedName>
        <fullName evidence="3">Antibiotic biosynthesis monooxygenase</fullName>
    </recommendedName>
</protein>
<dbReference type="SUPFAM" id="SSF54909">
    <property type="entry name" value="Dimeric alpha+beta barrel"/>
    <property type="match status" value="2"/>
</dbReference>
<proteinExistence type="predicted"/>